<feature type="domain" description="NmrA-like" evidence="3">
    <location>
        <begin position="6"/>
        <end position="233"/>
    </location>
</feature>
<reference evidence="4 5" key="1">
    <citation type="submission" date="2016-03" db="EMBL/GenBank/DDBJ databases">
        <title>Comparative genomics of Pseudogymnoascus destructans, the fungus causing white-nose syndrome of bats.</title>
        <authorList>
            <person name="Palmer J.M."/>
            <person name="Drees K.P."/>
            <person name="Foster J.T."/>
            <person name="Lindner D.L."/>
        </authorList>
    </citation>
    <scope>NUCLEOTIDE SEQUENCE [LARGE SCALE GENOMIC DNA]</scope>
    <source>
        <strain evidence="4 5">UAMH 10579</strain>
    </source>
</reference>
<evidence type="ECO:0000313" key="5">
    <source>
        <dbReference type="Proteomes" id="UP000091956"/>
    </source>
</evidence>
<gene>
    <name evidence="4" type="ORF">VE01_00746</name>
</gene>
<dbReference type="Proteomes" id="UP000091956">
    <property type="component" value="Unassembled WGS sequence"/>
</dbReference>
<evidence type="ECO:0000313" key="4">
    <source>
        <dbReference type="EMBL" id="OBU01119.1"/>
    </source>
</evidence>
<dbReference type="CDD" id="cd05259">
    <property type="entry name" value="PCBER_SDR_a"/>
    <property type="match status" value="1"/>
</dbReference>
<dbReference type="Gene3D" id="3.40.50.720">
    <property type="entry name" value="NAD(P)-binding Rossmann-like Domain"/>
    <property type="match status" value="1"/>
</dbReference>
<dbReference type="SUPFAM" id="SSF51735">
    <property type="entry name" value="NAD(P)-binding Rossmann-fold domains"/>
    <property type="match status" value="1"/>
</dbReference>
<dbReference type="InterPro" id="IPR008030">
    <property type="entry name" value="NmrA-like"/>
</dbReference>
<accession>A0A2P2SWB1</accession>
<dbReference type="PANTHER" id="PTHR47706">
    <property type="entry name" value="NMRA-LIKE FAMILY PROTEIN"/>
    <property type="match status" value="1"/>
</dbReference>
<dbReference type="InterPro" id="IPR036291">
    <property type="entry name" value="NAD(P)-bd_dom_sf"/>
</dbReference>
<dbReference type="PANTHER" id="PTHR47706:SF9">
    <property type="entry name" value="NMRA-LIKE DOMAIN-CONTAINING PROTEIN-RELATED"/>
    <property type="match status" value="1"/>
</dbReference>
<protein>
    <recommendedName>
        <fullName evidence="3">NmrA-like domain-containing protein</fullName>
    </recommendedName>
</protein>
<dbReference type="STRING" id="342668.A0A2P2SWB1"/>
<keyword evidence="5" id="KW-1185">Reference proteome</keyword>
<dbReference type="Gene3D" id="3.90.25.10">
    <property type="entry name" value="UDP-galactose 4-epimerase, domain 1"/>
    <property type="match status" value="1"/>
</dbReference>
<keyword evidence="1" id="KW-0521">NADP</keyword>
<sequence length="301" mass="31895">MADIIKNVVIIGASGNIGASIFKALVASNKFTVSVLTRPESTHIYAGDIKILQSDYSEVSLVEAFQGQDAVVSALGAAGLADEIKIIDACVKARVKRFIPSEYGSNSKNAKATALIPFFGLKAQINARLEAQEANGLTWTGIAAGPMFDWGINMGLVGFNIHTKEALIFDGGDRRFSTSNLSQLGNAIVAILSKPTATVNQYLYIDSFTASQNEILAALESTTGEKWTVTKSTTEAAVTEGQALFAKGDFSGLLLLLKANFLGEGYGSDFTKDAKLSNEILGLPSQDLTSTVRALVKGETI</sequence>
<dbReference type="InterPro" id="IPR045312">
    <property type="entry name" value="PCBER-like"/>
</dbReference>
<dbReference type="GO" id="GO:0016491">
    <property type="term" value="F:oxidoreductase activity"/>
    <property type="evidence" value="ECO:0007669"/>
    <property type="project" value="UniProtKB-KW"/>
</dbReference>
<dbReference type="InterPro" id="IPR051609">
    <property type="entry name" value="NmrA/Isoflavone_reductase-like"/>
</dbReference>
<dbReference type="GeneID" id="28834132"/>
<dbReference type="Pfam" id="PF05368">
    <property type="entry name" value="NmrA"/>
    <property type="match status" value="1"/>
</dbReference>
<dbReference type="OrthoDB" id="9984533at2759"/>
<evidence type="ECO:0000256" key="1">
    <source>
        <dbReference type="ARBA" id="ARBA00022857"/>
    </source>
</evidence>
<dbReference type="EMBL" id="KV460207">
    <property type="protein sequence ID" value="OBU01119.1"/>
    <property type="molecule type" value="Genomic_DNA"/>
</dbReference>
<evidence type="ECO:0000259" key="3">
    <source>
        <dbReference type="Pfam" id="PF05368"/>
    </source>
</evidence>
<reference evidence="5" key="2">
    <citation type="journal article" date="2018" name="Nat. Commun.">
        <title>Extreme sensitivity to ultraviolet light in the fungal pathogen causing white-nose syndrome of bats.</title>
        <authorList>
            <person name="Palmer J.M."/>
            <person name="Drees K.P."/>
            <person name="Foster J.T."/>
            <person name="Lindner D.L."/>
        </authorList>
    </citation>
    <scope>NUCLEOTIDE SEQUENCE [LARGE SCALE GENOMIC DNA]</scope>
    <source>
        <strain evidence="5">UAMH 10579</strain>
    </source>
</reference>
<name>A0A2P2SWB1_9PEZI</name>
<organism evidence="4 5">
    <name type="scientific">Pseudogymnoascus verrucosus</name>
    <dbReference type="NCBI Taxonomy" id="342668"/>
    <lineage>
        <taxon>Eukaryota</taxon>
        <taxon>Fungi</taxon>
        <taxon>Dikarya</taxon>
        <taxon>Ascomycota</taxon>
        <taxon>Pezizomycotina</taxon>
        <taxon>Leotiomycetes</taxon>
        <taxon>Thelebolales</taxon>
        <taxon>Thelebolaceae</taxon>
        <taxon>Pseudogymnoascus</taxon>
    </lineage>
</organism>
<dbReference type="AlphaFoldDB" id="A0A2P2SWB1"/>
<evidence type="ECO:0000256" key="2">
    <source>
        <dbReference type="ARBA" id="ARBA00023002"/>
    </source>
</evidence>
<keyword evidence="2" id="KW-0560">Oxidoreductase</keyword>
<dbReference type="RefSeq" id="XP_018134851.1">
    <property type="nucleotide sequence ID" value="XM_018270274.2"/>
</dbReference>
<proteinExistence type="predicted"/>